<organism evidence="3 4">
    <name type="scientific">Desulfovibrio piger</name>
    <dbReference type="NCBI Taxonomy" id="901"/>
    <lineage>
        <taxon>Bacteria</taxon>
        <taxon>Pseudomonadati</taxon>
        <taxon>Thermodesulfobacteriota</taxon>
        <taxon>Desulfovibrionia</taxon>
        <taxon>Desulfovibrionales</taxon>
        <taxon>Desulfovibrionaceae</taxon>
        <taxon>Desulfovibrio</taxon>
    </lineage>
</organism>
<dbReference type="SUPFAM" id="SSF53850">
    <property type="entry name" value="Periplasmic binding protein-like II"/>
    <property type="match status" value="1"/>
</dbReference>
<dbReference type="PANTHER" id="PTHR35936:SF19">
    <property type="entry name" value="AMINO-ACID-BINDING PROTEIN YXEM-RELATED"/>
    <property type="match status" value="1"/>
</dbReference>
<evidence type="ECO:0000313" key="3">
    <source>
        <dbReference type="EMBL" id="SFV73394.1"/>
    </source>
</evidence>
<evidence type="ECO:0000313" key="4">
    <source>
        <dbReference type="Proteomes" id="UP000186323"/>
    </source>
</evidence>
<dbReference type="Proteomes" id="UP000186323">
    <property type="component" value="Chromosome I"/>
</dbReference>
<protein>
    <submittedName>
        <fullName evidence="3">Arginine ABC transporter, periplasmic arginine-binding protein ArtI</fullName>
    </submittedName>
</protein>
<evidence type="ECO:0000256" key="1">
    <source>
        <dbReference type="ARBA" id="ARBA00022729"/>
    </source>
</evidence>
<keyword evidence="1" id="KW-0732">Signal</keyword>
<evidence type="ECO:0000259" key="2">
    <source>
        <dbReference type="SMART" id="SM00062"/>
    </source>
</evidence>
<keyword evidence="4" id="KW-1185">Reference proteome</keyword>
<feature type="domain" description="Solute-binding protein family 3/N-terminal" evidence="2">
    <location>
        <begin position="1"/>
        <end position="216"/>
    </location>
</feature>
<gene>
    <name evidence="3" type="ORF">DESPIGER_1554</name>
</gene>
<dbReference type="InterPro" id="IPR001638">
    <property type="entry name" value="Solute-binding_3/MltF_N"/>
</dbReference>
<dbReference type="PANTHER" id="PTHR35936">
    <property type="entry name" value="MEMBRANE-BOUND LYTIC MUREIN TRANSGLYCOSYLASE F"/>
    <property type="match status" value="1"/>
</dbReference>
<proteinExistence type="predicted"/>
<accession>A0A1K1LFC1</accession>
<sequence>MGLTDDYPPLSYIDREGQRRGFEYDLADSLCRRLGRSCVWTFATQEKLLQGIRDGSLDLIFAQRLEPRQEGLLYSTPYYHSRAMCIGRPGGVGPGDAGARIGVYRGSVLEQRARGFWPGATIVTGSVGELIRRLQRGEIDVLFINDLAGYAFLLTDQGQEFDRLDVPFDAETKVTGSRVAVRTDRRDLLDAVNRALKALLYSGELHNRSRNYFQYIIY</sequence>
<reference evidence="4" key="1">
    <citation type="submission" date="2016-10" db="EMBL/GenBank/DDBJ databases">
        <authorList>
            <person name="Wegmann U."/>
        </authorList>
    </citation>
    <scope>NUCLEOTIDE SEQUENCE [LARGE SCALE GENOMIC DNA]</scope>
</reference>
<dbReference type="Pfam" id="PF00497">
    <property type="entry name" value="SBP_bac_3"/>
    <property type="match status" value="1"/>
</dbReference>
<dbReference type="SMART" id="SM00062">
    <property type="entry name" value="PBPb"/>
    <property type="match status" value="1"/>
</dbReference>
<dbReference type="AlphaFoldDB" id="A0A1K1LFC1"/>
<name>A0A1K1LFC1_9BACT</name>
<dbReference type="EMBL" id="LT630450">
    <property type="protein sequence ID" value="SFV73394.1"/>
    <property type="molecule type" value="Genomic_DNA"/>
</dbReference>
<dbReference type="KEGG" id="dpg:DESPIGER_1554"/>
<dbReference type="Gene3D" id="3.40.190.10">
    <property type="entry name" value="Periplasmic binding protein-like II"/>
    <property type="match status" value="2"/>
</dbReference>